<dbReference type="Proteomes" id="UP000239156">
    <property type="component" value="Unassembled WGS sequence"/>
</dbReference>
<feature type="compositionally biased region" description="Basic residues" evidence="1">
    <location>
        <begin position="159"/>
        <end position="176"/>
    </location>
</feature>
<protein>
    <recommendedName>
        <fullName evidence="2">Tet-like 2OG-Fe(II) oxygenase domain-containing protein</fullName>
    </recommendedName>
</protein>
<dbReference type="AlphaFoldDB" id="A0A2S4VVW6"/>
<dbReference type="VEuPathDB" id="FungiDB:PSTT_03529"/>
<feature type="compositionally biased region" description="Basic and acidic residues" evidence="1">
    <location>
        <begin position="147"/>
        <end position="158"/>
    </location>
</feature>
<dbReference type="InterPro" id="IPR046798">
    <property type="entry name" value="2OG-FeII_Oxy_6"/>
</dbReference>
<dbReference type="Pfam" id="PF20515">
    <property type="entry name" value="2OG-FeII_Oxy_6"/>
    <property type="match status" value="1"/>
</dbReference>
<dbReference type="VEuPathDB" id="FungiDB:PSHT_10868"/>
<gene>
    <name evidence="3" type="ORF">PSTT_03529</name>
</gene>
<dbReference type="EMBL" id="PKSL01000023">
    <property type="protein sequence ID" value="POW13675.1"/>
    <property type="molecule type" value="Genomic_DNA"/>
</dbReference>
<feature type="region of interest" description="Disordered" evidence="1">
    <location>
        <begin position="147"/>
        <end position="184"/>
    </location>
</feature>
<feature type="domain" description="Tet-like 2OG-Fe(II) oxygenase" evidence="2">
    <location>
        <begin position="7"/>
        <end position="94"/>
    </location>
</feature>
<evidence type="ECO:0000313" key="4">
    <source>
        <dbReference type="Proteomes" id="UP000239156"/>
    </source>
</evidence>
<reference evidence="3" key="1">
    <citation type="submission" date="2017-12" db="EMBL/GenBank/DDBJ databases">
        <title>Gene loss provides genomic basis for host adaptation in cereal stripe rust fungi.</title>
        <authorList>
            <person name="Xia C."/>
        </authorList>
    </citation>
    <scope>NUCLEOTIDE SEQUENCE [LARGE SCALE GENOMIC DNA]</scope>
    <source>
        <strain evidence="3">93-210</strain>
    </source>
</reference>
<feature type="region of interest" description="Disordered" evidence="1">
    <location>
        <begin position="92"/>
        <end position="115"/>
    </location>
</feature>
<comment type="caution">
    <text evidence="3">The sequence shown here is derived from an EMBL/GenBank/DDBJ whole genome shotgun (WGS) entry which is preliminary data.</text>
</comment>
<keyword evidence="4" id="KW-1185">Reference proteome</keyword>
<feature type="non-terminal residue" evidence="3">
    <location>
        <position position="1"/>
    </location>
</feature>
<organism evidence="3 4">
    <name type="scientific">Puccinia striiformis</name>
    <dbReference type="NCBI Taxonomy" id="27350"/>
    <lineage>
        <taxon>Eukaryota</taxon>
        <taxon>Fungi</taxon>
        <taxon>Dikarya</taxon>
        <taxon>Basidiomycota</taxon>
        <taxon>Pucciniomycotina</taxon>
        <taxon>Pucciniomycetes</taxon>
        <taxon>Pucciniales</taxon>
        <taxon>Pucciniaceae</taxon>
        <taxon>Puccinia</taxon>
    </lineage>
</organism>
<name>A0A2S4VVW6_9BASI</name>
<evidence type="ECO:0000313" key="3">
    <source>
        <dbReference type="EMBL" id="POW13675.1"/>
    </source>
</evidence>
<evidence type="ECO:0000259" key="2">
    <source>
        <dbReference type="Pfam" id="PF20515"/>
    </source>
</evidence>
<evidence type="ECO:0000256" key="1">
    <source>
        <dbReference type="SAM" id="MobiDB-lite"/>
    </source>
</evidence>
<feature type="compositionally biased region" description="Polar residues" evidence="1">
    <location>
        <begin position="101"/>
        <end position="112"/>
    </location>
</feature>
<sequence>YLISNSNAFTCHLSFTLDNFYNEAHTNKDLSLCTFVTWIPINQQTGELEEDHFEVEGGEFVFPKDGCAVDFMRFNSIVECAWKASDHFHHTLPSPTPKGSPHTQLGISSQLPESAERALQTHQDEIPDYKKLWTIRDLEKVVKDAVTKYDEKGKLREPNKKKKQPKPKKQLKKVQSKRKDEHNK</sequence>
<accession>A0A2S4VVW6</accession>
<proteinExistence type="predicted"/>